<dbReference type="GO" id="GO:0019509">
    <property type="term" value="P:L-methionine salvage from methylthioadenosine"/>
    <property type="evidence" value="ECO:0007669"/>
    <property type="project" value="UniProtKB-UniRule"/>
</dbReference>
<dbReference type="GO" id="GO:0046570">
    <property type="term" value="F:methylthioribulose 1-phosphate dehydratase activity"/>
    <property type="evidence" value="ECO:0007669"/>
    <property type="project" value="UniProtKB-UniRule"/>
</dbReference>
<feature type="binding site" evidence="7">
    <location>
        <position position="187"/>
    </location>
    <ligand>
        <name>substrate</name>
    </ligand>
</feature>
<dbReference type="PANTHER" id="PTHR10640">
    <property type="entry name" value="METHYLTHIORIBULOSE-1-PHOSPHATE DEHYDRATASE"/>
    <property type="match status" value="1"/>
</dbReference>
<feature type="active site" description="Proton donor/acceptor" evidence="7">
    <location>
        <position position="229"/>
    </location>
</feature>
<keyword evidence="6 7" id="KW-0456">Lyase</keyword>
<dbReference type="OrthoDB" id="191080at2759"/>
<evidence type="ECO:0000256" key="8">
    <source>
        <dbReference type="SAM" id="MobiDB-lite"/>
    </source>
</evidence>
<evidence type="ECO:0000256" key="7">
    <source>
        <dbReference type="HAMAP-Rule" id="MF_03116"/>
    </source>
</evidence>
<dbReference type="InterPro" id="IPR027514">
    <property type="entry name" value="Salvage_MtnB_euk"/>
</dbReference>
<comment type="function">
    <text evidence="7">Catalyzes the dehydration of methylthioribulose-1-phosphate (MTRu-1-P) into 2,3-diketo-5-methylthiopentyl-1-phosphate (DK-MTP-1-P).</text>
</comment>
<evidence type="ECO:0000313" key="11">
    <source>
        <dbReference type="Proteomes" id="UP000054350"/>
    </source>
</evidence>
<feature type="compositionally biased region" description="Low complexity" evidence="8">
    <location>
        <begin position="375"/>
        <end position="396"/>
    </location>
</feature>
<dbReference type="VEuPathDB" id="FungiDB:AMAG_07303"/>
<dbReference type="Pfam" id="PF00596">
    <property type="entry name" value="Aldolase_II"/>
    <property type="match status" value="1"/>
</dbReference>
<sequence>MAKSKKPKQQPQKQLEKELHHLLQDQQENPTPPPTAPTASAPVPSASAPATMPDKPAAAAAAAAKKPARSGKPLPTPITTPAPGSPVTAIAPAAPTADADDTDDADDAESARQLIPALCKQFYHLGWVTGTGGGISIREGDNVYIAPSGVQKERMRPDDMFVLDRTSKNVVVAPSGARGCALKQSQCTPLFFTAYDLRDAAACIHTHSQNAVMATLLYPGKEFVITHMEMIKGIRVGSTKENLKYYSRLVVPIIENTPEEEDLQERMEQALLEYPDANAVLVRRHGVYVWGETWEKAKTMTECYDYLFEMAVKMKLAGLDPTKVPEDEAFDNNGLKPEVAAKWAAEKAAKEIAKEAAKAKEATPKKADTMEVDVPASASAPAKKGKQKQLQAQKQQQQDESKKRTAAEALDEPAAAAATPATAPGMSKAARKRARKSVEAAKAASATMEAN</sequence>
<dbReference type="eggNOG" id="KOG2631">
    <property type="taxonomic scope" value="Eukaryota"/>
</dbReference>
<keyword evidence="2 7" id="KW-0028">Amino-acid biosynthesis</keyword>
<feature type="binding site" evidence="7">
    <location>
        <position position="207"/>
    </location>
    <ligand>
        <name>Zn(2+)</name>
        <dbReference type="ChEBI" id="CHEBI:29105"/>
    </ligand>
</feature>
<comment type="similarity">
    <text evidence="7">Belongs to the aldolase class II family. MtnB subfamily.</text>
</comment>
<evidence type="ECO:0000256" key="3">
    <source>
        <dbReference type="ARBA" id="ARBA00022723"/>
    </source>
</evidence>
<dbReference type="STRING" id="578462.A0A0L0SI81"/>
<dbReference type="SMART" id="SM01007">
    <property type="entry name" value="Aldolase_II"/>
    <property type="match status" value="1"/>
</dbReference>
<dbReference type="EC" id="4.2.1.109" evidence="7"/>
<keyword evidence="3 7" id="KW-0479">Metal-binding</keyword>
<organism evidence="10 11">
    <name type="scientific">Allomyces macrogynus (strain ATCC 38327)</name>
    <name type="common">Allomyces javanicus var. macrogynus</name>
    <dbReference type="NCBI Taxonomy" id="578462"/>
    <lineage>
        <taxon>Eukaryota</taxon>
        <taxon>Fungi</taxon>
        <taxon>Fungi incertae sedis</taxon>
        <taxon>Blastocladiomycota</taxon>
        <taxon>Blastocladiomycetes</taxon>
        <taxon>Blastocladiales</taxon>
        <taxon>Blastocladiaceae</taxon>
        <taxon>Allomyces</taxon>
    </lineage>
</organism>
<comment type="pathway">
    <text evidence="7">Amino-acid biosynthesis; L-methionine biosynthesis via salvage pathway; L-methionine from S-methyl-5-thio-alpha-D-ribose 1-phosphate: step 2/6.</text>
</comment>
<evidence type="ECO:0000256" key="1">
    <source>
        <dbReference type="ARBA" id="ARBA00022490"/>
    </source>
</evidence>
<feature type="binding site" evidence="7">
    <location>
        <position position="205"/>
    </location>
    <ligand>
        <name>Zn(2+)</name>
        <dbReference type="ChEBI" id="CHEBI:29105"/>
    </ligand>
</feature>
<dbReference type="Proteomes" id="UP000054350">
    <property type="component" value="Unassembled WGS sequence"/>
</dbReference>
<evidence type="ECO:0000256" key="4">
    <source>
        <dbReference type="ARBA" id="ARBA00022833"/>
    </source>
</evidence>
<dbReference type="SUPFAM" id="SSF53639">
    <property type="entry name" value="AraD/HMP-PK domain-like"/>
    <property type="match status" value="1"/>
</dbReference>
<feature type="compositionally biased region" description="Low complexity" evidence="8">
    <location>
        <begin position="37"/>
        <end position="65"/>
    </location>
</feature>
<dbReference type="InterPro" id="IPR036409">
    <property type="entry name" value="Aldolase_II/adducin_N_sf"/>
</dbReference>
<protein>
    <recommendedName>
        <fullName evidence="7">Methylthioribulose-1-phosphate dehydratase</fullName>
        <shortName evidence="7">MTRu-1-P dehydratase</shortName>
        <ecNumber evidence="7">4.2.1.109</ecNumber>
    </recommendedName>
</protein>
<name>A0A0L0SI81_ALLM3</name>
<feature type="binding site" evidence="7">
    <location>
        <position position="285"/>
    </location>
    <ligand>
        <name>Zn(2+)</name>
        <dbReference type="ChEBI" id="CHEBI:29105"/>
    </ligand>
</feature>
<keyword evidence="5 7" id="KW-0486">Methionine biosynthesis</keyword>
<dbReference type="UniPathway" id="UPA00904">
    <property type="reaction ID" value="UER00875"/>
</dbReference>
<keyword evidence="11" id="KW-1185">Reference proteome</keyword>
<proteinExistence type="inferred from homology"/>
<dbReference type="EMBL" id="GG745339">
    <property type="protein sequence ID" value="KNE62045.1"/>
    <property type="molecule type" value="Genomic_DNA"/>
</dbReference>
<dbReference type="InterPro" id="IPR001303">
    <property type="entry name" value="Aldolase_II/adducin_N"/>
</dbReference>
<reference evidence="11" key="2">
    <citation type="submission" date="2009-11" db="EMBL/GenBank/DDBJ databases">
        <title>The Genome Sequence of Allomyces macrogynus strain ATCC 38327.</title>
        <authorList>
            <consortium name="The Broad Institute Genome Sequencing Platform"/>
            <person name="Russ C."/>
            <person name="Cuomo C."/>
            <person name="Shea T."/>
            <person name="Young S.K."/>
            <person name="Zeng Q."/>
            <person name="Koehrsen M."/>
            <person name="Haas B."/>
            <person name="Borodovsky M."/>
            <person name="Guigo R."/>
            <person name="Alvarado L."/>
            <person name="Berlin A."/>
            <person name="Borenstein D."/>
            <person name="Chen Z."/>
            <person name="Engels R."/>
            <person name="Freedman E."/>
            <person name="Gellesch M."/>
            <person name="Goldberg J."/>
            <person name="Griggs A."/>
            <person name="Gujja S."/>
            <person name="Heiman D."/>
            <person name="Hepburn T."/>
            <person name="Howarth C."/>
            <person name="Jen D."/>
            <person name="Larson L."/>
            <person name="Lewis B."/>
            <person name="Mehta T."/>
            <person name="Park D."/>
            <person name="Pearson M."/>
            <person name="Roberts A."/>
            <person name="Saif S."/>
            <person name="Shenoy N."/>
            <person name="Sisk P."/>
            <person name="Stolte C."/>
            <person name="Sykes S."/>
            <person name="Walk T."/>
            <person name="White J."/>
            <person name="Yandava C."/>
            <person name="Burger G."/>
            <person name="Gray M.W."/>
            <person name="Holland P.W.H."/>
            <person name="King N."/>
            <person name="Lang F.B.F."/>
            <person name="Roger A.J."/>
            <person name="Ruiz-Trillo I."/>
            <person name="Lander E."/>
            <person name="Nusbaum C."/>
        </authorList>
    </citation>
    <scope>NUCLEOTIDE SEQUENCE [LARGE SCALE GENOMIC DNA]</scope>
    <source>
        <strain evidence="11">ATCC 38327</strain>
    </source>
</reference>
<evidence type="ECO:0000259" key="9">
    <source>
        <dbReference type="SMART" id="SM01007"/>
    </source>
</evidence>
<feature type="compositionally biased region" description="Basic and acidic residues" evidence="8">
    <location>
        <begin position="397"/>
        <end position="406"/>
    </location>
</feature>
<dbReference type="PANTHER" id="PTHR10640:SF7">
    <property type="entry name" value="METHYLTHIORIBULOSE-1-PHOSPHATE DEHYDRATASE"/>
    <property type="match status" value="1"/>
</dbReference>
<feature type="region of interest" description="Disordered" evidence="8">
    <location>
        <begin position="1"/>
        <end position="109"/>
    </location>
</feature>
<feature type="compositionally biased region" description="Basic and acidic residues" evidence="8">
    <location>
        <begin position="14"/>
        <end position="23"/>
    </location>
</feature>
<dbReference type="HAMAP" id="MF_03116">
    <property type="entry name" value="Salvage_MtnB_euk"/>
    <property type="match status" value="1"/>
</dbReference>
<keyword evidence="1 7" id="KW-0963">Cytoplasm</keyword>
<evidence type="ECO:0000256" key="5">
    <source>
        <dbReference type="ARBA" id="ARBA00023167"/>
    </source>
</evidence>
<feature type="region of interest" description="Disordered" evidence="8">
    <location>
        <begin position="356"/>
        <end position="451"/>
    </location>
</feature>
<feature type="compositionally biased region" description="Acidic residues" evidence="8">
    <location>
        <begin position="98"/>
        <end position="108"/>
    </location>
</feature>
<comment type="catalytic activity">
    <reaction evidence="7">
        <text>5-(methylsulfanyl)-D-ribulose 1-phosphate = 5-methylsulfanyl-2,3-dioxopentyl phosphate + H2O</text>
        <dbReference type="Rhea" id="RHEA:15549"/>
        <dbReference type="ChEBI" id="CHEBI:15377"/>
        <dbReference type="ChEBI" id="CHEBI:58548"/>
        <dbReference type="ChEBI" id="CHEBI:58828"/>
        <dbReference type="EC" id="4.2.1.109"/>
    </reaction>
</comment>
<evidence type="ECO:0000313" key="10">
    <source>
        <dbReference type="EMBL" id="KNE62045.1"/>
    </source>
</evidence>
<comment type="subcellular location">
    <subcellularLocation>
        <location evidence="7">Cytoplasm</location>
    </subcellularLocation>
</comment>
<feature type="compositionally biased region" description="Pro residues" evidence="8">
    <location>
        <begin position="74"/>
        <end position="84"/>
    </location>
</feature>
<comment type="cofactor">
    <cofactor evidence="7">
        <name>Zn(2+)</name>
        <dbReference type="ChEBI" id="CHEBI:29105"/>
    </cofactor>
    <text evidence="7">Binds 1 zinc ion per subunit.</text>
</comment>
<dbReference type="GO" id="GO:0005737">
    <property type="term" value="C:cytoplasm"/>
    <property type="evidence" value="ECO:0007669"/>
    <property type="project" value="UniProtKB-SubCell"/>
</dbReference>
<dbReference type="AlphaFoldDB" id="A0A0L0SI81"/>
<dbReference type="FunFam" id="3.40.225.10:FF:000003">
    <property type="entry name" value="Methylthioribulose-1-phosphate dehydratase"/>
    <property type="match status" value="1"/>
</dbReference>
<dbReference type="GO" id="GO:0008270">
    <property type="term" value="F:zinc ion binding"/>
    <property type="evidence" value="ECO:0007669"/>
    <property type="project" value="UniProtKB-UniRule"/>
</dbReference>
<reference evidence="10 11" key="1">
    <citation type="submission" date="2009-11" db="EMBL/GenBank/DDBJ databases">
        <title>Annotation of Allomyces macrogynus ATCC 38327.</title>
        <authorList>
            <consortium name="The Broad Institute Genome Sequencing Platform"/>
            <person name="Russ C."/>
            <person name="Cuomo C."/>
            <person name="Burger G."/>
            <person name="Gray M.W."/>
            <person name="Holland P.W.H."/>
            <person name="King N."/>
            <person name="Lang F.B.F."/>
            <person name="Roger A.J."/>
            <person name="Ruiz-Trillo I."/>
            <person name="Young S.K."/>
            <person name="Zeng Q."/>
            <person name="Gargeya S."/>
            <person name="Fitzgerald M."/>
            <person name="Haas B."/>
            <person name="Abouelleil A."/>
            <person name="Alvarado L."/>
            <person name="Arachchi H.M."/>
            <person name="Berlin A."/>
            <person name="Chapman S.B."/>
            <person name="Gearin G."/>
            <person name="Goldberg J."/>
            <person name="Griggs A."/>
            <person name="Gujja S."/>
            <person name="Hansen M."/>
            <person name="Heiman D."/>
            <person name="Howarth C."/>
            <person name="Larimer J."/>
            <person name="Lui A."/>
            <person name="MacDonald P.J.P."/>
            <person name="McCowen C."/>
            <person name="Montmayeur A."/>
            <person name="Murphy C."/>
            <person name="Neiman D."/>
            <person name="Pearson M."/>
            <person name="Priest M."/>
            <person name="Roberts A."/>
            <person name="Saif S."/>
            <person name="Shea T."/>
            <person name="Sisk P."/>
            <person name="Stolte C."/>
            <person name="Sykes S."/>
            <person name="Wortman J."/>
            <person name="Nusbaum C."/>
            <person name="Birren B."/>
        </authorList>
    </citation>
    <scope>NUCLEOTIDE SEQUENCE [LARGE SCALE GENOMIC DNA]</scope>
    <source>
        <strain evidence="10 11">ATCC 38327</strain>
    </source>
</reference>
<gene>
    <name evidence="7" type="primary">MDE1</name>
    <name evidence="10" type="ORF">AMAG_07303</name>
</gene>
<keyword evidence="4 7" id="KW-0862">Zinc</keyword>
<dbReference type="NCBIfam" id="TIGR03328">
    <property type="entry name" value="salvage_mtnB"/>
    <property type="match status" value="1"/>
</dbReference>
<dbReference type="Gene3D" id="3.40.225.10">
    <property type="entry name" value="Class II aldolase/adducin N-terminal domain"/>
    <property type="match status" value="1"/>
</dbReference>
<evidence type="ECO:0000256" key="6">
    <source>
        <dbReference type="ARBA" id="ARBA00023239"/>
    </source>
</evidence>
<feature type="compositionally biased region" description="Basic and acidic residues" evidence="8">
    <location>
        <begin position="356"/>
        <end position="369"/>
    </location>
</feature>
<feature type="compositionally biased region" description="Low complexity" evidence="8">
    <location>
        <begin position="412"/>
        <end position="428"/>
    </location>
</feature>
<dbReference type="InterPro" id="IPR017714">
    <property type="entry name" value="MethylthioRu-1-P_deHdtase_MtnB"/>
</dbReference>
<evidence type="ECO:0000256" key="2">
    <source>
        <dbReference type="ARBA" id="ARBA00022605"/>
    </source>
</evidence>
<feature type="domain" description="Class II aldolase/adducin N-terminal" evidence="9">
    <location>
        <begin position="113"/>
        <end position="312"/>
    </location>
</feature>
<accession>A0A0L0SI81</accession>
<feature type="compositionally biased region" description="Low complexity" evidence="8">
    <location>
        <begin position="440"/>
        <end position="451"/>
    </location>
</feature>